<gene>
    <name evidence="1" type="ORF">ACJMK2_002527</name>
</gene>
<organism evidence="1 2">
    <name type="scientific">Sinanodonta woodiana</name>
    <name type="common">Chinese pond mussel</name>
    <name type="synonym">Anodonta woodiana</name>
    <dbReference type="NCBI Taxonomy" id="1069815"/>
    <lineage>
        <taxon>Eukaryota</taxon>
        <taxon>Metazoa</taxon>
        <taxon>Spiralia</taxon>
        <taxon>Lophotrochozoa</taxon>
        <taxon>Mollusca</taxon>
        <taxon>Bivalvia</taxon>
        <taxon>Autobranchia</taxon>
        <taxon>Heteroconchia</taxon>
        <taxon>Palaeoheterodonta</taxon>
        <taxon>Unionida</taxon>
        <taxon>Unionoidea</taxon>
        <taxon>Unionidae</taxon>
        <taxon>Unioninae</taxon>
        <taxon>Sinanodonta</taxon>
    </lineage>
</organism>
<proteinExistence type="predicted"/>
<keyword evidence="2" id="KW-1185">Reference proteome</keyword>
<dbReference type="EMBL" id="JBJQND010000001">
    <property type="protein sequence ID" value="KAL3890236.1"/>
    <property type="molecule type" value="Genomic_DNA"/>
</dbReference>
<dbReference type="AlphaFoldDB" id="A0ABD3XXE3"/>
<evidence type="ECO:0000313" key="1">
    <source>
        <dbReference type="EMBL" id="KAL3890236.1"/>
    </source>
</evidence>
<comment type="caution">
    <text evidence="1">The sequence shown here is derived from an EMBL/GenBank/DDBJ whole genome shotgun (WGS) entry which is preliminary data.</text>
</comment>
<reference evidence="1 2" key="1">
    <citation type="submission" date="2024-11" db="EMBL/GenBank/DDBJ databases">
        <title>Chromosome-level genome assembly of the freshwater bivalve Anodonta woodiana.</title>
        <authorList>
            <person name="Chen X."/>
        </authorList>
    </citation>
    <scope>NUCLEOTIDE SEQUENCE [LARGE SCALE GENOMIC DNA]</scope>
    <source>
        <strain evidence="1">MN2024</strain>
        <tissue evidence="1">Gills</tissue>
    </source>
</reference>
<name>A0ABD3XXE3_SINWO</name>
<sequence length="64" mass="7836">MHLRHKPIIVIYLQKRKILTTEGELKRILEDIDAGRVDLNDMFRASPRIFIRRPWPWNWRLGKK</sequence>
<evidence type="ECO:0000313" key="2">
    <source>
        <dbReference type="Proteomes" id="UP001634394"/>
    </source>
</evidence>
<accession>A0ABD3XXE3</accession>
<dbReference type="Proteomes" id="UP001634394">
    <property type="component" value="Unassembled WGS sequence"/>
</dbReference>
<protein>
    <submittedName>
        <fullName evidence="1">Uncharacterized protein</fullName>
    </submittedName>
</protein>